<dbReference type="RefSeq" id="WP_344959503.1">
    <property type="nucleotide sequence ID" value="NZ_BAABCX010000005.1"/>
</dbReference>
<evidence type="ECO:0000313" key="2">
    <source>
        <dbReference type="Proteomes" id="UP001500795"/>
    </source>
</evidence>
<dbReference type="InterPro" id="IPR021343">
    <property type="entry name" value="DUF2960"/>
</dbReference>
<comment type="caution">
    <text evidence="1">The sequence shown here is derived from an EMBL/GenBank/DDBJ whole genome shotgun (WGS) entry which is preliminary data.</text>
</comment>
<evidence type="ECO:0000313" key="1">
    <source>
        <dbReference type="EMBL" id="GAA3547769.1"/>
    </source>
</evidence>
<dbReference type="Pfam" id="PF11173">
    <property type="entry name" value="DUF2960"/>
    <property type="match status" value="1"/>
</dbReference>
<accession>A0ABP6W8C0</accession>
<organism evidence="1 2">
    <name type="scientific">Zobellella aerophila</name>
    <dbReference type="NCBI Taxonomy" id="870480"/>
    <lineage>
        <taxon>Bacteria</taxon>
        <taxon>Pseudomonadati</taxon>
        <taxon>Pseudomonadota</taxon>
        <taxon>Gammaproteobacteria</taxon>
        <taxon>Aeromonadales</taxon>
        <taxon>Aeromonadaceae</taxon>
        <taxon>Zobellella</taxon>
    </lineage>
</organism>
<name>A0ABP6W8C0_9GAMM</name>
<dbReference type="EMBL" id="BAABCX010000005">
    <property type="protein sequence ID" value="GAA3547769.1"/>
    <property type="molecule type" value="Genomic_DNA"/>
</dbReference>
<sequence length="82" mass="9833">MAFRIRYHYRKQQKEIGFANDKHHSLYDAIATAEGLDLSDFHRMEAQLANVSRNDRKTMKDFQEEYFRKLGFSQISIFREEG</sequence>
<gene>
    <name evidence="1" type="ORF">GCM10022394_29860</name>
</gene>
<keyword evidence="2" id="KW-1185">Reference proteome</keyword>
<reference evidence="2" key="1">
    <citation type="journal article" date="2019" name="Int. J. Syst. Evol. Microbiol.">
        <title>The Global Catalogue of Microorganisms (GCM) 10K type strain sequencing project: providing services to taxonomists for standard genome sequencing and annotation.</title>
        <authorList>
            <consortium name="The Broad Institute Genomics Platform"/>
            <consortium name="The Broad Institute Genome Sequencing Center for Infectious Disease"/>
            <person name="Wu L."/>
            <person name="Ma J."/>
        </authorList>
    </citation>
    <scope>NUCLEOTIDE SEQUENCE [LARGE SCALE GENOMIC DNA]</scope>
    <source>
        <strain evidence="2">JCM 17110</strain>
    </source>
</reference>
<dbReference type="Proteomes" id="UP001500795">
    <property type="component" value="Unassembled WGS sequence"/>
</dbReference>
<proteinExistence type="predicted"/>
<protein>
    <submittedName>
        <fullName evidence="1">DUF2960 domain-containing protein</fullName>
    </submittedName>
</protein>